<evidence type="ECO:0000313" key="1">
    <source>
        <dbReference type="EMBL" id="SEH04487.1"/>
    </source>
</evidence>
<dbReference type="RefSeq" id="WP_177428135.1">
    <property type="nucleotide sequence ID" value="NZ_FMSV02000056.1"/>
</dbReference>
<dbReference type="EMBL" id="FMSV02000056">
    <property type="protein sequence ID" value="SEH04487.1"/>
    <property type="molecule type" value="Genomic_DNA"/>
</dbReference>
<dbReference type="AlphaFoldDB" id="A0A1H6F2V6"/>
<reference evidence="1 2" key="1">
    <citation type="submission" date="2016-10" db="EMBL/GenBank/DDBJ databases">
        <authorList>
            <person name="de Groot N.N."/>
        </authorList>
    </citation>
    <scope>NUCLEOTIDE SEQUENCE [LARGE SCALE GENOMIC DNA]</scope>
    <source>
        <strain evidence="1">MBHS1</strain>
    </source>
</reference>
<name>A0A1H6F2V6_9GAMM</name>
<keyword evidence="2" id="KW-1185">Reference proteome</keyword>
<accession>A0A1H6F2V6</accession>
<dbReference type="Proteomes" id="UP000236724">
    <property type="component" value="Unassembled WGS sequence"/>
</dbReference>
<gene>
    <name evidence="1" type="ORF">MBHS_00333</name>
</gene>
<organism evidence="1 2">
    <name type="scientific">Candidatus Venteria ishoeyi</name>
    <dbReference type="NCBI Taxonomy" id="1899563"/>
    <lineage>
        <taxon>Bacteria</taxon>
        <taxon>Pseudomonadati</taxon>
        <taxon>Pseudomonadota</taxon>
        <taxon>Gammaproteobacteria</taxon>
        <taxon>Thiotrichales</taxon>
        <taxon>Thiotrichaceae</taxon>
        <taxon>Venteria</taxon>
    </lineage>
</organism>
<evidence type="ECO:0000313" key="2">
    <source>
        <dbReference type="Proteomes" id="UP000236724"/>
    </source>
</evidence>
<protein>
    <submittedName>
        <fullName evidence="1">Uncharacterized protein</fullName>
    </submittedName>
</protein>
<proteinExistence type="predicted"/>
<sequence length="47" mass="5171">MNANLSSEIQQILGQSELIIITERVDDVALAACAYEFERQQSVSSAQ</sequence>